<reference evidence="1" key="1">
    <citation type="submission" date="2014-11" db="EMBL/GenBank/DDBJ databases">
        <authorList>
            <person name="Amaro Gonzalez C."/>
        </authorList>
    </citation>
    <scope>NUCLEOTIDE SEQUENCE</scope>
</reference>
<dbReference type="AlphaFoldDB" id="A0A0E9P6H9"/>
<evidence type="ECO:0000313" key="1">
    <source>
        <dbReference type="EMBL" id="JAH00196.1"/>
    </source>
</evidence>
<accession>A0A0E9P6H9</accession>
<reference evidence="1" key="2">
    <citation type="journal article" date="2015" name="Fish Shellfish Immunol.">
        <title>Early steps in the European eel (Anguilla anguilla)-Vibrio vulnificus interaction in the gills: Role of the RtxA13 toxin.</title>
        <authorList>
            <person name="Callol A."/>
            <person name="Pajuelo D."/>
            <person name="Ebbesson L."/>
            <person name="Teles M."/>
            <person name="MacKenzie S."/>
            <person name="Amaro C."/>
        </authorList>
    </citation>
    <scope>NUCLEOTIDE SEQUENCE</scope>
</reference>
<protein>
    <submittedName>
        <fullName evidence="1">Uncharacterized protein</fullName>
    </submittedName>
</protein>
<dbReference type="EMBL" id="GBXM01108381">
    <property type="protein sequence ID" value="JAH00196.1"/>
    <property type="molecule type" value="Transcribed_RNA"/>
</dbReference>
<proteinExistence type="predicted"/>
<sequence length="18" mass="2163">MSWMAEVTKILFHHFSTP</sequence>
<organism evidence="1">
    <name type="scientific">Anguilla anguilla</name>
    <name type="common">European freshwater eel</name>
    <name type="synonym">Muraena anguilla</name>
    <dbReference type="NCBI Taxonomy" id="7936"/>
    <lineage>
        <taxon>Eukaryota</taxon>
        <taxon>Metazoa</taxon>
        <taxon>Chordata</taxon>
        <taxon>Craniata</taxon>
        <taxon>Vertebrata</taxon>
        <taxon>Euteleostomi</taxon>
        <taxon>Actinopterygii</taxon>
        <taxon>Neopterygii</taxon>
        <taxon>Teleostei</taxon>
        <taxon>Anguilliformes</taxon>
        <taxon>Anguillidae</taxon>
        <taxon>Anguilla</taxon>
    </lineage>
</organism>
<name>A0A0E9P6H9_ANGAN</name>